<dbReference type="Proteomes" id="UP000606786">
    <property type="component" value="Unassembled WGS sequence"/>
</dbReference>
<gene>
    <name evidence="1" type="ORF">CCAP1982_LOCUS1110</name>
</gene>
<sequence length="103" mass="11931">MSIGLKSVFGLVTAEARSNKLQPGGPTILVSWDVWHLRRHGGTLLEPKVIHINILQLWLTLFLKKDARIIPLPIEHTQQRLFEEVTSSQQWFVSYHHSRCDHK</sequence>
<name>A0A811U1K7_CERCA</name>
<organism evidence="1 2">
    <name type="scientific">Ceratitis capitata</name>
    <name type="common">Mediterranean fruit fly</name>
    <name type="synonym">Tephritis capitata</name>
    <dbReference type="NCBI Taxonomy" id="7213"/>
    <lineage>
        <taxon>Eukaryota</taxon>
        <taxon>Metazoa</taxon>
        <taxon>Ecdysozoa</taxon>
        <taxon>Arthropoda</taxon>
        <taxon>Hexapoda</taxon>
        <taxon>Insecta</taxon>
        <taxon>Pterygota</taxon>
        <taxon>Neoptera</taxon>
        <taxon>Endopterygota</taxon>
        <taxon>Diptera</taxon>
        <taxon>Brachycera</taxon>
        <taxon>Muscomorpha</taxon>
        <taxon>Tephritoidea</taxon>
        <taxon>Tephritidae</taxon>
        <taxon>Ceratitis</taxon>
        <taxon>Ceratitis</taxon>
    </lineage>
</organism>
<proteinExistence type="predicted"/>
<evidence type="ECO:0000313" key="2">
    <source>
        <dbReference type="Proteomes" id="UP000606786"/>
    </source>
</evidence>
<comment type="caution">
    <text evidence="1">The sequence shown here is derived from an EMBL/GenBank/DDBJ whole genome shotgun (WGS) entry which is preliminary data.</text>
</comment>
<dbReference type="EMBL" id="CAJHJT010000001">
    <property type="protein sequence ID" value="CAD6992240.1"/>
    <property type="molecule type" value="Genomic_DNA"/>
</dbReference>
<protein>
    <submittedName>
        <fullName evidence="1">(Mediterranean fruit fly) hypothetical protein</fullName>
    </submittedName>
</protein>
<evidence type="ECO:0000313" key="1">
    <source>
        <dbReference type="EMBL" id="CAD6992240.1"/>
    </source>
</evidence>
<reference evidence="1" key="1">
    <citation type="submission" date="2020-11" db="EMBL/GenBank/DDBJ databases">
        <authorList>
            <person name="Whitehead M."/>
        </authorList>
    </citation>
    <scope>NUCLEOTIDE SEQUENCE</scope>
    <source>
        <strain evidence="1">EGII</strain>
    </source>
</reference>
<accession>A0A811U1K7</accession>
<dbReference type="AlphaFoldDB" id="A0A811U1K7"/>
<keyword evidence="2" id="KW-1185">Reference proteome</keyword>